<gene>
    <name evidence="2" type="ORF">NAG76_11810</name>
</gene>
<dbReference type="Gene3D" id="3.20.20.190">
    <property type="entry name" value="Phosphatidylinositol (PI) phosphodiesterase"/>
    <property type="match status" value="1"/>
</dbReference>
<dbReference type="CDD" id="cd08563">
    <property type="entry name" value="GDPD_TtGDE_like"/>
    <property type="match status" value="1"/>
</dbReference>
<dbReference type="GO" id="GO:0008081">
    <property type="term" value="F:phosphoric diester hydrolase activity"/>
    <property type="evidence" value="ECO:0007669"/>
    <property type="project" value="InterPro"/>
</dbReference>
<dbReference type="KEGG" id="plig:NAG76_11810"/>
<dbReference type="Proteomes" id="UP001056756">
    <property type="component" value="Chromosome"/>
</dbReference>
<proteinExistence type="predicted"/>
<reference evidence="2" key="1">
    <citation type="submission" date="2022-05" db="EMBL/GenBank/DDBJ databases">
        <title>Novel bacterial taxa in a minimal lignocellulolytic consortium and its capacity to transform plastics disclosed by genome-resolved metagenomics.</title>
        <authorList>
            <person name="Rodriguez C.A.D."/>
            <person name="Diaz-Garcia L."/>
            <person name="Herrera K."/>
            <person name="Tarazona N.A."/>
            <person name="Sproer C."/>
            <person name="Overmann J."/>
            <person name="Jimenez D.J."/>
        </authorList>
    </citation>
    <scope>NUCLEOTIDE SEQUENCE</scope>
    <source>
        <strain evidence="2">MAG5</strain>
    </source>
</reference>
<sequence>MHMTINYAHRGASGYCPENTMASFVKAIELGATGIETDVQMTSDGQLVLIHDENLLRTTGVNKYVKDVTLAEIKQLDAGSWFNESFSAEKIPTLDELMQLAKQSNIKLNIEIKSGIFIYHGIEQKVIDKIYEYELQHDVIISNFNHYSLALCKQIDPAIATGILYMEGLYQPWDYAATLQADALHAPRFAVMPAWVEEAKQQGKIYNVWTVNNEQEMKGFIAAGVAGIITDYPDRLHQILHGKE</sequence>
<evidence type="ECO:0000313" key="2">
    <source>
        <dbReference type="EMBL" id="URN96818.1"/>
    </source>
</evidence>
<dbReference type="PANTHER" id="PTHR46211">
    <property type="entry name" value="GLYCEROPHOSPHORYL DIESTER PHOSPHODIESTERASE"/>
    <property type="match status" value="1"/>
</dbReference>
<dbReference type="GO" id="GO:0006629">
    <property type="term" value="P:lipid metabolic process"/>
    <property type="evidence" value="ECO:0007669"/>
    <property type="project" value="InterPro"/>
</dbReference>
<dbReference type="InterPro" id="IPR030395">
    <property type="entry name" value="GP_PDE_dom"/>
</dbReference>
<evidence type="ECO:0000313" key="3">
    <source>
        <dbReference type="Proteomes" id="UP001056756"/>
    </source>
</evidence>
<dbReference type="InterPro" id="IPR017946">
    <property type="entry name" value="PLC-like_Pdiesterase_TIM-brl"/>
</dbReference>
<dbReference type="Pfam" id="PF03009">
    <property type="entry name" value="GDPD"/>
    <property type="match status" value="1"/>
</dbReference>
<dbReference type="PANTHER" id="PTHR46211:SF1">
    <property type="entry name" value="GLYCEROPHOSPHODIESTER PHOSPHODIESTERASE, CYTOPLASMIC"/>
    <property type="match status" value="1"/>
</dbReference>
<evidence type="ECO:0000259" key="1">
    <source>
        <dbReference type="Pfam" id="PF03009"/>
    </source>
</evidence>
<dbReference type="EMBL" id="CP097899">
    <property type="protein sequence ID" value="URN96818.1"/>
    <property type="molecule type" value="Genomic_DNA"/>
</dbReference>
<feature type="domain" description="GP-PDE" evidence="1">
    <location>
        <begin position="9"/>
        <end position="234"/>
    </location>
</feature>
<name>A0A9J6ZL20_9BACL</name>
<dbReference type="SUPFAM" id="SSF51695">
    <property type="entry name" value="PLC-like phosphodiesterases"/>
    <property type="match status" value="1"/>
</dbReference>
<accession>A0A9J6ZL20</accession>
<protein>
    <submittedName>
        <fullName evidence="2">Glycerophosphodiester phosphodiesterase</fullName>
    </submittedName>
</protein>
<organism evidence="2 3">
    <name type="scientific">Candidatus Pristimantibacillus lignocellulolyticus</name>
    <dbReference type="NCBI Taxonomy" id="2994561"/>
    <lineage>
        <taxon>Bacteria</taxon>
        <taxon>Bacillati</taxon>
        <taxon>Bacillota</taxon>
        <taxon>Bacilli</taxon>
        <taxon>Bacillales</taxon>
        <taxon>Paenibacillaceae</taxon>
        <taxon>Candidatus Pristimantibacillus</taxon>
    </lineage>
</organism>
<dbReference type="AlphaFoldDB" id="A0A9J6ZL20"/>